<reference evidence="1" key="1">
    <citation type="submission" date="2020-10" db="EMBL/GenBank/DDBJ databases">
        <authorList>
            <person name="Gilroy R."/>
        </authorList>
    </citation>
    <scope>NUCLEOTIDE SEQUENCE</scope>
    <source>
        <strain evidence="1">11687</strain>
    </source>
</reference>
<proteinExistence type="predicted"/>
<name>A0A9D1MEC7_9FIRM</name>
<evidence type="ECO:0000313" key="2">
    <source>
        <dbReference type="Proteomes" id="UP000824081"/>
    </source>
</evidence>
<sequence>MSFYSNFQSDKCPGTITGNPLNGLTEKVCIQAEKIFDACIKQTQLENYTLVLTDFVPENPTYPLTFISARSLSSEATVSNLVIDRQADKHCARVQASVTIPVEVLYTDANGTEGKATSSVTMNEDVLLFVPAPSIIPFTVKAVASAVAPEGTFNASDNTFTVSMCTTVILKIAMQVEILVPSYGYCAIPPAQEYSHEICTGFFELPLYPQTRSCGCKNDRC</sequence>
<protein>
    <submittedName>
        <fullName evidence="1">Uncharacterized protein</fullName>
    </submittedName>
</protein>
<accession>A0A9D1MEC7</accession>
<dbReference type="AlphaFoldDB" id="A0A9D1MEC7"/>
<evidence type="ECO:0000313" key="1">
    <source>
        <dbReference type="EMBL" id="HIU58948.1"/>
    </source>
</evidence>
<dbReference type="EMBL" id="DVMZ01000067">
    <property type="protein sequence ID" value="HIU58948.1"/>
    <property type="molecule type" value="Genomic_DNA"/>
</dbReference>
<comment type="caution">
    <text evidence="1">The sequence shown here is derived from an EMBL/GenBank/DDBJ whole genome shotgun (WGS) entry which is preliminary data.</text>
</comment>
<dbReference type="Proteomes" id="UP000824081">
    <property type="component" value="Unassembled WGS sequence"/>
</dbReference>
<organism evidence="1 2">
    <name type="scientific">Candidatus Scatosoma pullistercoris</name>
    <dbReference type="NCBI Taxonomy" id="2840934"/>
    <lineage>
        <taxon>Bacteria</taxon>
        <taxon>Bacillati</taxon>
        <taxon>Bacillota</taxon>
        <taxon>Clostridia</taxon>
        <taxon>Candidatus Scatosoma</taxon>
    </lineage>
</organism>
<gene>
    <name evidence="1" type="ORF">IAC57_02490</name>
</gene>
<reference evidence="1" key="2">
    <citation type="journal article" date="2021" name="PeerJ">
        <title>Extensive microbial diversity within the chicken gut microbiome revealed by metagenomics and culture.</title>
        <authorList>
            <person name="Gilroy R."/>
            <person name="Ravi A."/>
            <person name="Getino M."/>
            <person name="Pursley I."/>
            <person name="Horton D.L."/>
            <person name="Alikhan N.F."/>
            <person name="Baker D."/>
            <person name="Gharbi K."/>
            <person name="Hall N."/>
            <person name="Watson M."/>
            <person name="Adriaenssens E.M."/>
            <person name="Foster-Nyarko E."/>
            <person name="Jarju S."/>
            <person name="Secka A."/>
            <person name="Antonio M."/>
            <person name="Oren A."/>
            <person name="Chaudhuri R.R."/>
            <person name="La Ragione R."/>
            <person name="Hildebrand F."/>
            <person name="Pallen M.J."/>
        </authorList>
    </citation>
    <scope>NUCLEOTIDE SEQUENCE</scope>
    <source>
        <strain evidence="1">11687</strain>
    </source>
</reference>